<proteinExistence type="predicted"/>
<keyword evidence="3" id="KW-1185">Reference proteome</keyword>
<protein>
    <submittedName>
        <fullName evidence="2">Uncharacterized protein</fullName>
    </submittedName>
</protein>
<accession>A0A2J8A3K2</accession>
<gene>
    <name evidence="2" type="ORF">TSOC_006475</name>
</gene>
<feature type="compositionally biased region" description="Polar residues" evidence="1">
    <location>
        <begin position="143"/>
        <end position="156"/>
    </location>
</feature>
<reference evidence="2 3" key="1">
    <citation type="journal article" date="2017" name="Mol. Biol. Evol.">
        <title>The 4-celled Tetrabaena socialis nuclear genome reveals the essential components for genetic control of cell number at the origin of multicellularity in the volvocine lineage.</title>
        <authorList>
            <person name="Featherston J."/>
            <person name="Arakaki Y."/>
            <person name="Hanschen E.R."/>
            <person name="Ferris P.J."/>
            <person name="Michod R.E."/>
            <person name="Olson B.J.S.C."/>
            <person name="Nozaki H."/>
            <person name="Durand P.M."/>
        </authorList>
    </citation>
    <scope>NUCLEOTIDE SEQUENCE [LARGE SCALE GENOMIC DNA]</scope>
    <source>
        <strain evidence="2 3">NIES-571</strain>
    </source>
</reference>
<name>A0A2J8A3K2_9CHLO</name>
<sequence length="195" mass="19644">MAQEEGTPLMRTDSSTGAATGNAVNSSTRVELEASTLQGTPCTVTLTVSPSPRSSVGKPRPLMVSSVPPAAEPSGGQTPVISAYCWNMSVHAGDSAAPRAAPGSTLVGSACGTSRSPSYEPRGAVTRLNMATTCAGGCRPKSIMNSTTPTDQTSAAAPSKIDDMGQKIDTLEATIGELLEQAGSTDGPTGGKEQS</sequence>
<dbReference type="Proteomes" id="UP000236333">
    <property type="component" value="Unassembled WGS sequence"/>
</dbReference>
<evidence type="ECO:0000313" key="3">
    <source>
        <dbReference type="Proteomes" id="UP000236333"/>
    </source>
</evidence>
<evidence type="ECO:0000256" key="1">
    <source>
        <dbReference type="SAM" id="MobiDB-lite"/>
    </source>
</evidence>
<comment type="caution">
    <text evidence="2">The sequence shown here is derived from an EMBL/GenBank/DDBJ whole genome shotgun (WGS) entry which is preliminary data.</text>
</comment>
<dbReference type="AlphaFoldDB" id="A0A2J8A3K2"/>
<feature type="compositionally biased region" description="Polar residues" evidence="1">
    <location>
        <begin position="12"/>
        <end position="54"/>
    </location>
</feature>
<evidence type="ECO:0000313" key="2">
    <source>
        <dbReference type="EMBL" id="PNH07094.1"/>
    </source>
</evidence>
<feature type="region of interest" description="Disordered" evidence="1">
    <location>
        <begin position="139"/>
        <end position="164"/>
    </location>
</feature>
<dbReference type="OrthoDB" id="4159489at2759"/>
<feature type="region of interest" description="Disordered" evidence="1">
    <location>
        <begin position="1"/>
        <end position="62"/>
    </location>
</feature>
<organism evidence="2 3">
    <name type="scientific">Tetrabaena socialis</name>
    <dbReference type="NCBI Taxonomy" id="47790"/>
    <lineage>
        <taxon>Eukaryota</taxon>
        <taxon>Viridiplantae</taxon>
        <taxon>Chlorophyta</taxon>
        <taxon>core chlorophytes</taxon>
        <taxon>Chlorophyceae</taxon>
        <taxon>CS clade</taxon>
        <taxon>Chlamydomonadales</taxon>
        <taxon>Tetrabaenaceae</taxon>
        <taxon>Tetrabaena</taxon>
    </lineage>
</organism>
<dbReference type="EMBL" id="PGGS01000198">
    <property type="protein sequence ID" value="PNH07094.1"/>
    <property type="molecule type" value="Genomic_DNA"/>
</dbReference>